<dbReference type="Proteomes" id="UP000030678">
    <property type="component" value="Unassembled WGS sequence"/>
</dbReference>
<gene>
    <name evidence="3" type="ORF">G647_02556</name>
</gene>
<dbReference type="OrthoDB" id="2690153at2759"/>
<dbReference type="PANTHER" id="PTHR33112">
    <property type="entry name" value="DOMAIN PROTEIN, PUTATIVE-RELATED"/>
    <property type="match status" value="1"/>
</dbReference>
<dbReference type="RefSeq" id="XP_008725127.1">
    <property type="nucleotide sequence ID" value="XM_008726905.1"/>
</dbReference>
<feature type="domain" description="Heterokaryon incompatibility" evidence="2">
    <location>
        <begin position="268"/>
        <end position="396"/>
    </location>
</feature>
<accession>V9DIK6</accession>
<dbReference type="EMBL" id="KB822703">
    <property type="protein sequence ID" value="ETI25782.1"/>
    <property type="molecule type" value="Genomic_DNA"/>
</dbReference>
<evidence type="ECO:0000256" key="1">
    <source>
        <dbReference type="SAM" id="MobiDB-lite"/>
    </source>
</evidence>
<organism evidence="3 4">
    <name type="scientific">Cladophialophora carrionii CBS 160.54</name>
    <dbReference type="NCBI Taxonomy" id="1279043"/>
    <lineage>
        <taxon>Eukaryota</taxon>
        <taxon>Fungi</taxon>
        <taxon>Dikarya</taxon>
        <taxon>Ascomycota</taxon>
        <taxon>Pezizomycotina</taxon>
        <taxon>Eurotiomycetes</taxon>
        <taxon>Chaetothyriomycetidae</taxon>
        <taxon>Chaetothyriales</taxon>
        <taxon>Herpotrichiellaceae</taxon>
        <taxon>Cladophialophora</taxon>
    </lineage>
</organism>
<dbReference type="VEuPathDB" id="FungiDB:G647_02556"/>
<reference evidence="3 4" key="1">
    <citation type="submission" date="2013-03" db="EMBL/GenBank/DDBJ databases">
        <title>The Genome Sequence of Cladophialophora carrionii CBS 160.54.</title>
        <authorList>
            <consortium name="The Broad Institute Genomics Platform"/>
            <person name="Cuomo C."/>
            <person name="de Hoog S."/>
            <person name="Gorbushina A."/>
            <person name="Walker B."/>
            <person name="Young S.K."/>
            <person name="Zeng Q."/>
            <person name="Gargeya S."/>
            <person name="Fitzgerald M."/>
            <person name="Haas B."/>
            <person name="Abouelleil A."/>
            <person name="Allen A.W."/>
            <person name="Alvarado L."/>
            <person name="Arachchi H.M."/>
            <person name="Berlin A.M."/>
            <person name="Chapman S.B."/>
            <person name="Gainer-Dewar J."/>
            <person name="Goldberg J."/>
            <person name="Griggs A."/>
            <person name="Gujja S."/>
            <person name="Hansen M."/>
            <person name="Howarth C."/>
            <person name="Imamovic A."/>
            <person name="Ireland A."/>
            <person name="Larimer J."/>
            <person name="McCowan C."/>
            <person name="Murphy C."/>
            <person name="Pearson M."/>
            <person name="Poon T.W."/>
            <person name="Priest M."/>
            <person name="Roberts A."/>
            <person name="Saif S."/>
            <person name="Shea T."/>
            <person name="Sisk P."/>
            <person name="Sykes S."/>
            <person name="Wortman J."/>
            <person name="Nusbaum C."/>
            <person name="Birren B."/>
        </authorList>
    </citation>
    <scope>NUCLEOTIDE SEQUENCE [LARGE SCALE GENOMIC DNA]</scope>
    <source>
        <strain evidence="3 4">CBS 160.54</strain>
    </source>
</reference>
<protein>
    <recommendedName>
        <fullName evidence="2">Heterokaryon incompatibility domain-containing protein</fullName>
    </recommendedName>
</protein>
<proteinExistence type="predicted"/>
<dbReference type="GeneID" id="19981049"/>
<dbReference type="InterPro" id="IPR010730">
    <property type="entry name" value="HET"/>
</dbReference>
<evidence type="ECO:0000259" key="2">
    <source>
        <dbReference type="Pfam" id="PF06985"/>
    </source>
</evidence>
<dbReference type="AlphaFoldDB" id="V9DIK6"/>
<dbReference type="PANTHER" id="PTHR33112:SF1">
    <property type="entry name" value="HETEROKARYON INCOMPATIBILITY DOMAIN-CONTAINING PROTEIN"/>
    <property type="match status" value="1"/>
</dbReference>
<evidence type="ECO:0000313" key="4">
    <source>
        <dbReference type="Proteomes" id="UP000030678"/>
    </source>
</evidence>
<sequence>MNAPTVRKLSERETSPTSPDDGENGLRSKRPRFVTDLSSPLCDVCQQLDLDAKFDRAHEAYRQVRAGLVSPPEDIYKASDGSWYYADAILAHRFNDSLSKPSDCPLCEFFRSLRVQPDSHKRHKLLAFRCSDSWLFRAGWLPKRNPQKYEHNRDSVFMTVVPDLDTLPSCGYEANWLDDDVPATGAIYRLRPKEDSQIAKEKQILLARELDEGPNLDGARQWLGMCQEAHGSCCKRRTSHEPILSGFRLVDCTKEPPVVEEKPWGTTYLALSYVWGSTPKDLAHWPETVLDAVEVTKKLGFDYLWIDRLCINQADADEMAYLISRMTTIYEAAELTIVAAAGSGASHGLPGVRSRPRRPQPKYYLDSGSVLLSMLRDPRRDILESTYWTRGWTYQEGVLSNRRLVFTDEQMYWECRNMAAQESIDVVVFHVPVTEAEDNTEFVMADYMLSGIFKGDAYSGSCGDAQDSLVTQDEGHRLAYGFPTQGEVTVRAQLRGLNEHTREYSKRQLTRDEDTLSALQGIFGLYAQTRQLYLLHGLPVWTDDIVQGRSGAQITFALSVSSWYHRTSSDLLMYVSEACRRKSNLPSWTWAGWVGTVSWRAPPNLEHCAYMSDLINAESLKLLWAADISLYGADYARPIRLQETHSAAHLVSGAPLTLLEIKKPFLLNEFQRVEQVKKKWYWAKAIGRPGRQKAKAQELSWDAKWYRIGGRLSCVGMSVAMTEREWTAKHVSGELVSVLMFAGQYLVNEHGTARFLTLRRVPLSMPERWERVGTLYLVIPFNEDCRDVQEFLGKIPAGRQHRSFVIQ</sequence>
<evidence type="ECO:0000313" key="3">
    <source>
        <dbReference type="EMBL" id="ETI25782.1"/>
    </source>
</evidence>
<dbReference type="HOGENOM" id="CLU_002639_4_4_1"/>
<feature type="region of interest" description="Disordered" evidence="1">
    <location>
        <begin position="1"/>
        <end position="29"/>
    </location>
</feature>
<name>V9DIK6_9EURO</name>
<dbReference type="Pfam" id="PF06985">
    <property type="entry name" value="HET"/>
    <property type="match status" value="1"/>
</dbReference>